<evidence type="ECO:0000256" key="1">
    <source>
        <dbReference type="ARBA" id="ARBA00004496"/>
    </source>
</evidence>
<organism evidence="9 10">
    <name type="scientific">Luteipulveratus flavus</name>
    <dbReference type="NCBI Taxonomy" id="3031728"/>
    <lineage>
        <taxon>Bacteria</taxon>
        <taxon>Bacillati</taxon>
        <taxon>Actinomycetota</taxon>
        <taxon>Actinomycetes</taxon>
        <taxon>Micrococcales</taxon>
        <taxon>Dermacoccaceae</taxon>
        <taxon>Luteipulveratus</taxon>
    </lineage>
</organism>
<name>A0ABT6C8T2_9MICO</name>
<dbReference type="InterPro" id="IPR003783">
    <property type="entry name" value="Regulatory_RecX"/>
</dbReference>
<protein>
    <recommendedName>
        <fullName evidence="3 5">Regulatory protein RecX</fullName>
    </recommendedName>
</protein>
<dbReference type="EMBL" id="JAROAV010000033">
    <property type="protein sequence ID" value="MDF8265283.1"/>
    <property type="molecule type" value="Genomic_DNA"/>
</dbReference>
<reference evidence="9 10" key="1">
    <citation type="submission" date="2023-03" db="EMBL/GenBank/DDBJ databases">
        <title>YIM 133296 draft genome.</title>
        <authorList>
            <person name="Xiong L."/>
        </authorList>
    </citation>
    <scope>NUCLEOTIDE SEQUENCE [LARGE SCALE GENOMIC DNA]</scope>
    <source>
        <strain evidence="9 10">YIM 133296</strain>
    </source>
</reference>
<comment type="similarity">
    <text evidence="2 5">Belongs to the RecX family.</text>
</comment>
<dbReference type="PANTHER" id="PTHR33602">
    <property type="entry name" value="REGULATORY PROTEIN RECX FAMILY PROTEIN"/>
    <property type="match status" value="1"/>
</dbReference>
<accession>A0ABT6C8T2</accession>
<dbReference type="Pfam" id="PF02631">
    <property type="entry name" value="RecX_HTH2"/>
    <property type="match status" value="1"/>
</dbReference>
<evidence type="ECO:0000313" key="10">
    <source>
        <dbReference type="Proteomes" id="UP001528912"/>
    </source>
</evidence>
<comment type="function">
    <text evidence="5">Modulates RecA activity.</text>
</comment>
<evidence type="ECO:0000256" key="2">
    <source>
        <dbReference type="ARBA" id="ARBA00009695"/>
    </source>
</evidence>
<keyword evidence="4 5" id="KW-0963">Cytoplasm</keyword>
<evidence type="ECO:0000259" key="7">
    <source>
        <dbReference type="Pfam" id="PF21981"/>
    </source>
</evidence>
<sequence>MPDDPGRAAAQDVEPDAHEVARAIVLRQLTMAPRSRQQLADKLRQKGCDEQVAHEVLDRMEEVGLVDDEAYAQLVVRSQQSGRGLARRALRQELRRKGVDDDVAGATLEQIGDEEEKERARELVAKKLRSMHGLDAAVQTRRLAGMLARKGYSSSVSWQVIREAITDAPEHQPD</sequence>
<dbReference type="Pfam" id="PF21981">
    <property type="entry name" value="RecX_HTH3"/>
    <property type="match status" value="1"/>
</dbReference>
<dbReference type="InterPro" id="IPR036388">
    <property type="entry name" value="WH-like_DNA-bd_sf"/>
</dbReference>
<dbReference type="PANTHER" id="PTHR33602:SF1">
    <property type="entry name" value="REGULATORY PROTEIN RECX FAMILY PROTEIN"/>
    <property type="match status" value="1"/>
</dbReference>
<evidence type="ECO:0000259" key="8">
    <source>
        <dbReference type="Pfam" id="PF21982"/>
    </source>
</evidence>
<dbReference type="Proteomes" id="UP001528912">
    <property type="component" value="Unassembled WGS sequence"/>
</dbReference>
<gene>
    <name evidence="5" type="primary">recX</name>
    <name evidence="9" type="ORF">P4R38_13590</name>
</gene>
<evidence type="ECO:0000259" key="6">
    <source>
        <dbReference type="Pfam" id="PF02631"/>
    </source>
</evidence>
<dbReference type="InterPro" id="IPR053926">
    <property type="entry name" value="RecX_HTH_1st"/>
</dbReference>
<dbReference type="InterPro" id="IPR053925">
    <property type="entry name" value="RecX_HTH_3rd"/>
</dbReference>
<evidence type="ECO:0000256" key="3">
    <source>
        <dbReference type="ARBA" id="ARBA00018111"/>
    </source>
</evidence>
<comment type="subcellular location">
    <subcellularLocation>
        <location evidence="1 5">Cytoplasm</location>
    </subcellularLocation>
</comment>
<dbReference type="HAMAP" id="MF_01114">
    <property type="entry name" value="RecX"/>
    <property type="match status" value="1"/>
</dbReference>
<keyword evidence="10" id="KW-1185">Reference proteome</keyword>
<proteinExistence type="inferred from homology"/>
<evidence type="ECO:0000256" key="5">
    <source>
        <dbReference type="HAMAP-Rule" id="MF_01114"/>
    </source>
</evidence>
<evidence type="ECO:0000313" key="9">
    <source>
        <dbReference type="EMBL" id="MDF8265283.1"/>
    </source>
</evidence>
<evidence type="ECO:0000256" key="4">
    <source>
        <dbReference type="ARBA" id="ARBA00022490"/>
    </source>
</evidence>
<dbReference type="InterPro" id="IPR053924">
    <property type="entry name" value="RecX_HTH_2nd"/>
</dbReference>
<feature type="domain" description="RecX second three-helical" evidence="6">
    <location>
        <begin position="67"/>
        <end position="108"/>
    </location>
</feature>
<feature type="domain" description="RecX third three-helical" evidence="7">
    <location>
        <begin position="115"/>
        <end position="161"/>
    </location>
</feature>
<feature type="domain" description="RecX first three-helical" evidence="8">
    <location>
        <begin position="21"/>
        <end position="60"/>
    </location>
</feature>
<dbReference type="Pfam" id="PF21982">
    <property type="entry name" value="RecX_HTH1"/>
    <property type="match status" value="1"/>
</dbReference>
<dbReference type="Gene3D" id="1.10.10.10">
    <property type="entry name" value="Winged helix-like DNA-binding domain superfamily/Winged helix DNA-binding domain"/>
    <property type="match status" value="3"/>
</dbReference>
<comment type="caution">
    <text evidence="9">The sequence shown here is derived from an EMBL/GenBank/DDBJ whole genome shotgun (WGS) entry which is preliminary data.</text>
</comment>